<keyword evidence="7" id="KW-1185">Reference proteome</keyword>
<dbReference type="PANTHER" id="PTHR43158:SF2">
    <property type="entry name" value="SKFA PEPTIDE EXPORT ATP-BINDING PROTEIN SKFE"/>
    <property type="match status" value="1"/>
</dbReference>
<dbReference type="EMBL" id="RJVK01000001">
    <property type="protein sequence ID" value="ROR41018.1"/>
    <property type="molecule type" value="Genomic_DNA"/>
</dbReference>
<evidence type="ECO:0000256" key="2">
    <source>
        <dbReference type="ARBA" id="ARBA00022840"/>
    </source>
</evidence>
<dbReference type="PROSITE" id="PS00211">
    <property type="entry name" value="ABC_TRANSPORTER_1"/>
    <property type="match status" value="1"/>
</dbReference>
<dbReference type="SMART" id="SM00382">
    <property type="entry name" value="AAA"/>
    <property type="match status" value="1"/>
</dbReference>
<evidence type="ECO:0000259" key="3">
    <source>
        <dbReference type="PROSITE" id="PS50893"/>
    </source>
</evidence>
<dbReference type="GO" id="GO:0005524">
    <property type="term" value="F:ATP binding"/>
    <property type="evidence" value="ECO:0007669"/>
    <property type="project" value="UniProtKB-KW"/>
</dbReference>
<proteinExistence type="predicted"/>
<protein>
    <submittedName>
        <fullName evidence="4">ATP-binding cassette domain-containing protein</fullName>
    </submittedName>
    <submittedName>
        <fullName evidence="5">Iron complex transport system ATP-binding protein</fullName>
    </submittedName>
</protein>
<evidence type="ECO:0000313" key="4">
    <source>
        <dbReference type="EMBL" id="QCI28267.1"/>
    </source>
</evidence>
<dbReference type="Proteomes" id="UP000298805">
    <property type="component" value="Chromosome"/>
</dbReference>
<reference evidence="7" key="1">
    <citation type="submission" date="2018-03" db="EMBL/GenBank/DDBJ databases">
        <title>A comparative analysis of the Nautiliaceae.</title>
        <authorList>
            <person name="Grosche A."/>
            <person name="Smedile F."/>
            <person name="Vetriani C."/>
        </authorList>
    </citation>
    <scope>NUCLEOTIDE SEQUENCE [LARGE SCALE GENOMIC DNA]</scope>
    <source>
        <strain evidence="7">TB6</strain>
    </source>
</reference>
<name>A0AAJ4UYP6_9BACT</name>
<evidence type="ECO:0000313" key="5">
    <source>
        <dbReference type="EMBL" id="ROR41018.1"/>
    </source>
</evidence>
<dbReference type="Proteomes" id="UP000272781">
    <property type="component" value="Unassembled WGS sequence"/>
</dbReference>
<dbReference type="GO" id="GO:0016887">
    <property type="term" value="F:ATP hydrolysis activity"/>
    <property type="evidence" value="ECO:0007669"/>
    <property type="project" value="InterPro"/>
</dbReference>
<gene>
    <name evidence="4" type="ORF">C6V80_04635</name>
    <name evidence="5" type="ORF">EDC58_0502</name>
</gene>
<dbReference type="EMBL" id="CP027432">
    <property type="protein sequence ID" value="QCI28267.1"/>
    <property type="molecule type" value="Genomic_DNA"/>
</dbReference>
<dbReference type="InterPro" id="IPR027417">
    <property type="entry name" value="P-loop_NTPase"/>
</dbReference>
<keyword evidence="1" id="KW-0547">Nucleotide-binding</keyword>
<reference evidence="4" key="3">
    <citation type="submission" date="2019-06" db="EMBL/GenBank/DDBJ databases">
        <title>A comparative analysis of the Nautiliaceae.</title>
        <authorList>
            <person name="Grosche A."/>
            <person name="Smedile F."/>
            <person name="Vetriani C."/>
        </authorList>
    </citation>
    <scope>NUCLEOTIDE SEQUENCE</scope>
    <source>
        <strain evidence="4">TB6</strain>
    </source>
</reference>
<dbReference type="Gene3D" id="3.40.50.300">
    <property type="entry name" value="P-loop containing nucleotide triphosphate hydrolases"/>
    <property type="match status" value="1"/>
</dbReference>
<dbReference type="PANTHER" id="PTHR43158">
    <property type="entry name" value="SKFA PEPTIDE EXPORT ATP-BINDING PROTEIN SKFE"/>
    <property type="match status" value="1"/>
</dbReference>
<feature type="domain" description="ABC transporter" evidence="3">
    <location>
        <begin position="4"/>
        <end position="225"/>
    </location>
</feature>
<dbReference type="SUPFAM" id="SSF52540">
    <property type="entry name" value="P-loop containing nucleoside triphosphate hydrolases"/>
    <property type="match status" value="1"/>
</dbReference>
<sequence>MLKLKFKHLFLDIELEAEDSFAILGPNGSGKSLLLSVITHELYPQKLFKREVFGKTLTLKEARETFGVVNNTLEYFYKNENISVFDAVISSFKNALVVYNFFDFSDEEKNKTKEILDFFSLKPNQAVSTLSLGEMKKLLIARALVHNPKILCLDEPTNGLDIKAKHQFLELIEGLDVKKIMITHDFSEVFSYGKIIMLSKGKIFKVANRVEKEDIIELFGIDEKIYRRFYG</sequence>
<evidence type="ECO:0000313" key="6">
    <source>
        <dbReference type="Proteomes" id="UP000272781"/>
    </source>
</evidence>
<dbReference type="InterPro" id="IPR003439">
    <property type="entry name" value="ABC_transporter-like_ATP-bd"/>
</dbReference>
<dbReference type="InterPro" id="IPR003593">
    <property type="entry name" value="AAA+_ATPase"/>
</dbReference>
<organism evidence="5 6">
    <name type="scientific">Caminibacter pacificus</name>
    <dbReference type="NCBI Taxonomy" id="1424653"/>
    <lineage>
        <taxon>Bacteria</taxon>
        <taxon>Pseudomonadati</taxon>
        <taxon>Campylobacterota</taxon>
        <taxon>Epsilonproteobacteria</taxon>
        <taxon>Nautiliales</taxon>
        <taxon>Nautiliaceae</taxon>
        <taxon>Caminibacter</taxon>
    </lineage>
</organism>
<evidence type="ECO:0000313" key="7">
    <source>
        <dbReference type="Proteomes" id="UP000298805"/>
    </source>
</evidence>
<dbReference type="RefSeq" id="WP_123351917.1">
    <property type="nucleotide sequence ID" value="NZ_CP027432.2"/>
</dbReference>
<dbReference type="Pfam" id="PF00005">
    <property type="entry name" value="ABC_tran"/>
    <property type="match status" value="1"/>
</dbReference>
<accession>A0AAJ4UYP6</accession>
<evidence type="ECO:0000256" key="1">
    <source>
        <dbReference type="ARBA" id="ARBA00022741"/>
    </source>
</evidence>
<keyword evidence="2 5" id="KW-0067">ATP-binding</keyword>
<dbReference type="AlphaFoldDB" id="A0AAJ4UYP6"/>
<reference evidence="5 6" key="2">
    <citation type="submission" date="2018-11" db="EMBL/GenBank/DDBJ databases">
        <title>Genomic Encyclopedia of Type Strains, Phase IV (KMG-IV): sequencing the most valuable type-strain genomes for metagenomic binning, comparative biology and taxonomic classification.</title>
        <authorList>
            <person name="Goeker M."/>
        </authorList>
    </citation>
    <scope>NUCLEOTIDE SEQUENCE [LARGE SCALE GENOMIC DNA]</scope>
    <source>
        <strain evidence="5 6">DSM 27783</strain>
    </source>
</reference>
<dbReference type="InterPro" id="IPR017871">
    <property type="entry name" value="ABC_transporter-like_CS"/>
</dbReference>
<dbReference type="PROSITE" id="PS50893">
    <property type="entry name" value="ABC_TRANSPORTER_2"/>
    <property type="match status" value="1"/>
</dbReference>